<comment type="caution">
    <text evidence="3">The sequence shown here is derived from an EMBL/GenBank/DDBJ whole genome shotgun (WGS) entry which is preliminary data.</text>
</comment>
<dbReference type="RefSeq" id="WP_121804130.1">
    <property type="nucleotide sequence ID" value="NZ_RDBE01000001.1"/>
</dbReference>
<proteinExistence type="predicted"/>
<keyword evidence="4" id="KW-1185">Reference proteome</keyword>
<feature type="compositionally biased region" description="Low complexity" evidence="1">
    <location>
        <begin position="163"/>
        <end position="183"/>
    </location>
</feature>
<sequence>MGIPAARRQARSARITAAVGLLAVASIALGASLATGEQFLVGAAGVFALAMGWTALRLAWTGLVQDRYSHAVDRTELAQAYRELFAARAVEHAGFVASLAERLAHRDRMIEELEGAMAGVEMRAVEAEASALTYRHRLGDAIDQIGAMESLISRNLREQGLRQQAAAAQAQSGEQQEQGAAAAPTPLRHAVVPEWADLETDPVTALMAWEEHAADVAQTTGRHADWGEDSRAENA</sequence>
<name>A0A3L8P745_9ACTN</name>
<organism evidence="3 4">
    <name type="scientific">Nocardioides mangrovicus</name>
    <dbReference type="NCBI Taxonomy" id="2478913"/>
    <lineage>
        <taxon>Bacteria</taxon>
        <taxon>Bacillati</taxon>
        <taxon>Actinomycetota</taxon>
        <taxon>Actinomycetes</taxon>
        <taxon>Propionibacteriales</taxon>
        <taxon>Nocardioidaceae</taxon>
        <taxon>Nocardioides</taxon>
    </lineage>
</organism>
<evidence type="ECO:0000256" key="1">
    <source>
        <dbReference type="SAM" id="MobiDB-lite"/>
    </source>
</evidence>
<evidence type="ECO:0000256" key="2">
    <source>
        <dbReference type="SAM" id="Phobius"/>
    </source>
</evidence>
<keyword evidence="2" id="KW-1133">Transmembrane helix</keyword>
<reference evidence="3 4" key="1">
    <citation type="submission" date="2018-10" db="EMBL/GenBank/DDBJ databases">
        <title>Marmoricola sp. 4Q3S-7 whole genome shotgun sequence.</title>
        <authorList>
            <person name="Li F."/>
        </authorList>
    </citation>
    <scope>NUCLEOTIDE SEQUENCE [LARGE SCALE GENOMIC DNA]</scope>
    <source>
        <strain evidence="3 4">4Q3S-7</strain>
    </source>
</reference>
<dbReference type="EMBL" id="RDBE01000001">
    <property type="protein sequence ID" value="RLV50449.1"/>
    <property type="molecule type" value="Genomic_DNA"/>
</dbReference>
<feature type="transmembrane region" description="Helical" evidence="2">
    <location>
        <begin position="40"/>
        <end position="60"/>
    </location>
</feature>
<evidence type="ECO:0000313" key="3">
    <source>
        <dbReference type="EMBL" id="RLV50449.1"/>
    </source>
</evidence>
<gene>
    <name evidence="3" type="ORF">D9V37_00165</name>
</gene>
<protein>
    <submittedName>
        <fullName evidence="3">Uncharacterized protein</fullName>
    </submittedName>
</protein>
<evidence type="ECO:0000313" key="4">
    <source>
        <dbReference type="Proteomes" id="UP000281708"/>
    </source>
</evidence>
<dbReference type="AlphaFoldDB" id="A0A3L8P745"/>
<keyword evidence="2" id="KW-0472">Membrane</keyword>
<accession>A0A3L8P745</accession>
<keyword evidence="2" id="KW-0812">Transmembrane</keyword>
<dbReference type="Proteomes" id="UP000281708">
    <property type="component" value="Unassembled WGS sequence"/>
</dbReference>
<dbReference type="OrthoDB" id="3787151at2"/>
<feature type="region of interest" description="Disordered" evidence="1">
    <location>
        <begin position="163"/>
        <end position="185"/>
    </location>
</feature>